<dbReference type="Proteomes" id="UP001200034">
    <property type="component" value="Unassembled WGS sequence"/>
</dbReference>
<dbReference type="EMBL" id="JAJJHW010002585">
    <property type="protein sequence ID" value="KAH8372369.1"/>
    <property type="molecule type" value="Genomic_DNA"/>
</dbReference>
<evidence type="ECO:0000256" key="1">
    <source>
        <dbReference type="SAM" id="MobiDB-lite"/>
    </source>
</evidence>
<protein>
    <submittedName>
        <fullName evidence="2">Uncharacterized protein</fullName>
    </submittedName>
</protein>
<accession>A0AAD4K2F6</accession>
<name>A0AAD4K2F6_9MUSC</name>
<keyword evidence="3" id="KW-1185">Reference proteome</keyword>
<evidence type="ECO:0000313" key="3">
    <source>
        <dbReference type="Proteomes" id="UP001200034"/>
    </source>
</evidence>
<feature type="region of interest" description="Disordered" evidence="1">
    <location>
        <begin position="1"/>
        <end position="23"/>
    </location>
</feature>
<dbReference type="AlphaFoldDB" id="A0AAD4K2F6"/>
<evidence type="ECO:0000313" key="2">
    <source>
        <dbReference type="EMBL" id="KAH8372369.1"/>
    </source>
</evidence>
<gene>
    <name evidence="2" type="ORF">KR093_011226</name>
</gene>
<proteinExistence type="predicted"/>
<sequence>MYSDPRQETQSTQTVPQPAPPPECVPLMMVDEDGKKRYCYHGGKCRCENCRLIRQNMKDEMDRNLDAFVMHGRLKLVPGIRQAKHKQYRLEATRTSPQMAKWLLDDHMRLIEEYPIYYLPDKYYVKDAWRIPGPQEVGTQTDLPIGRYGIDGCPCTDKTVCWDI</sequence>
<organism evidence="2 3">
    <name type="scientific">Drosophila rubida</name>
    <dbReference type="NCBI Taxonomy" id="30044"/>
    <lineage>
        <taxon>Eukaryota</taxon>
        <taxon>Metazoa</taxon>
        <taxon>Ecdysozoa</taxon>
        <taxon>Arthropoda</taxon>
        <taxon>Hexapoda</taxon>
        <taxon>Insecta</taxon>
        <taxon>Pterygota</taxon>
        <taxon>Neoptera</taxon>
        <taxon>Endopterygota</taxon>
        <taxon>Diptera</taxon>
        <taxon>Brachycera</taxon>
        <taxon>Muscomorpha</taxon>
        <taxon>Ephydroidea</taxon>
        <taxon>Drosophilidae</taxon>
        <taxon>Drosophila</taxon>
    </lineage>
</organism>
<reference evidence="2" key="1">
    <citation type="journal article" date="2021" name="Mol. Ecol. Resour.">
        <title>Phylogenomic analyses of the genus Drosophila reveals genomic signals of climate adaptation.</title>
        <authorList>
            <person name="Li F."/>
            <person name="Rane R.V."/>
            <person name="Luria V."/>
            <person name="Xiong Z."/>
            <person name="Chen J."/>
            <person name="Li Z."/>
            <person name="Catullo R.A."/>
            <person name="Griffin P.C."/>
            <person name="Schiffer M."/>
            <person name="Pearce S."/>
            <person name="Lee S.F."/>
            <person name="McElroy K."/>
            <person name="Stocker A."/>
            <person name="Shirriffs J."/>
            <person name="Cockerell F."/>
            <person name="Coppin C."/>
            <person name="Sgro C.M."/>
            <person name="Karger A."/>
            <person name="Cain J.W."/>
            <person name="Weber J.A."/>
            <person name="Santpere G."/>
            <person name="Kirschner M.W."/>
            <person name="Hoffmann A.A."/>
            <person name="Oakeshott J.G."/>
            <person name="Zhang G."/>
        </authorList>
    </citation>
    <scope>NUCLEOTIDE SEQUENCE</scope>
    <source>
        <strain evidence="2">BGI-SZ-2011g</strain>
    </source>
</reference>
<comment type="caution">
    <text evidence="2">The sequence shown here is derived from an EMBL/GenBank/DDBJ whole genome shotgun (WGS) entry which is preliminary data.</text>
</comment>